<accession>Q5NAU7</accession>
<evidence type="ECO:0000256" key="1">
    <source>
        <dbReference type="SAM" id="MobiDB-lite"/>
    </source>
</evidence>
<sequence>MARRRRGHATASDGERAKRAAAHGEKKKKGRKGRETSPEGRQWPAEKNEGGGEDRRCRGADERRRHLGKERRGIRAEENPHGDHPRRPESEGRENSPTTRGKWGFGGIPATQSSGREGSCGGEASGGGGLAEGEADVAGRRSDFAGDVGEEREKVGGEIQNRIPPLSCAGAAGRRGERAATWRGRGESGGSGCGGGFGAAAHRDRREVGEGPDRWGLGGKERGGDGWGETMTGGASGPPVGEGRREEAGGYVDLEEGEPSWAGPRGERREGGKGEWAEPKDKEGILISFLFILIDSMNFVPLKLLLELRKFTENSGEYIRAQRILQNIPGQ</sequence>
<dbReference type="EMBL" id="AP002525">
    <property type="protein sequence ID" value="BAD81399.1"/>
    <property type="molecule type" value="Genomic_DNA"/>
</dbReference>
<reference evidence="2" key="1">
    <citation type="journal article" date="2002" name="Nature">
        <title>The genome sequence and structure of rice chromosome 1.</title>
        <authorList>
            <person name="Sasaki T."/>
            <person name="Matsumoto T."/>
            <person name="Yamamoto K."/>
            <person name="Sakata K."/>
            <person name="Baba T."/>
            <person name="Katayose Y."/>
            <person name="Wu J."/>
            <person name="Niimura Y."/>
            <person name="Cheng Z."/>
            <person name="Nagamura Y."/>
            <person name="Antonio B.A."/>
            <person name="Kanamori H."/>
            <person name="Hosokawa S."/>
            <person name="Masukawa M."/>
            <person name="Arikawa K."/>
            <person name="Chiden Y."/>
            <person name="Hayashi M."/>
            <person name="Okamoto M."/>
            <person name="Ando T."/>
            <person name="Aoki H."/>
            <person name="Arita K."/>
            <person name="Hamada M."/>
            <person name="Harada C."/>
            <person name="Hijishita S."/>
            <person name="Honda M."/>
            <person name="Ichikawa Y."/>
            <person name="Idonuma A."/>
            <person name="Iijima M."/>
            <person name="Ikeda M."/>
            <person name="Ikeno M."/>
            <person name="Itoh S."/>
            <person name="Itoh T."/>
            <person name="Itoh Y."/>
            <person name="Itoh Y."/>
            <person name="Iwabuchi A."/>
            <person name="Kamiya K."/>
            <person name="Karasawa W."/>
            <person name="Katagiri S."/>
            <person name="Kikuta A."/>
            <person name="Kobayashi N."/>
            <person name="Kono I."/>
            <person name="Machita K."/>
            <person name="Maehara T."/>
            <person name="Mizuno H."/>
            <person name="Mizubayashi T."/>
            <person name="Mukai Y."/>
            <person name="Nagasaki H."/>
            <person name="Nakashima M."/>
            <person name="Nakama Y."/>
            <person name="Nakamichi Y."/>
            <person name="Nakamura M."/>
            <person name="Namiki N."/>
            <person name="Negishi M."/>
            <person name="Ohta I."/>
            <person name="Ono N."/>
            <person name="Saji S."/>
            <person name="Sakai K."/>
            <person name="Shibata M."/>
            <person name="Shimokawa T."/>
            <person name="Shomura A."/>
            <person name="Song J."/>
            <person name="Takazaki Y."/>
            <person name="Terasawa K."/>
            <person name="Tsuji K."/>
            <person name="Waki K."/>
            <person name="Yamagata H."/>
            <person name="Yamane H."/>
            <person name="Yoshiki S."/>
            <person name="Yoshihara R."/>
            <person name="Yukawa K."/>
            <person name="Zhong H."/>
            <person name="Iwama H."/>
            <person name="Endo T."/>
            <person name="Ito H."/>
            <person name="Hahn J.H."/>
            <person name="Kim H.I."/>
            <person name="Eun M.Y."/>
            <person name="Yano M."/>
            <person name="Jiang J."/>
            <person name="Gojobori T."/>
        </authorList>
    </citation>
    <scope>NUCLEOTIDE SEQUENCE [LARGE SCALE GENOMIC DNA]</scope>
</reference>
<protein>
    <submittedName>
        <fullName evidence="2">Uncharacterized protein</fullName>
    </submittedName>
</protein>
<dbReference type="Proteomes" id="UP000817658">
    <property type="component" value="Chromosome 1"/>
</dbReference>
<feature type="compositionally biased region" description="Basic and acidic residues" evidence="1">
    <location>
        <begin position="13"/>
        <end position="24"/>
    </location>
</feature>
<proteinExistence type="predicted"/>
<name>Q5NAU7_ORYSJ</name>
<dbReference type="AlphaFoldDB" id="Q5NAU7"/>
<feature type="compositionally biased region" description="Basic and acidic residues" evidence="1">
    <location>
        <begin position="137"/>
        <end position="156"/>
    </location>
</feature>
<organism evidence="2">
    <name type="scientific">Oryza sativa subsp. japonica</name>
    <name type="common">Rice</name>
    <dbReference type="NCBI Taxonomy" id="39947"/>
    <lineage>
        <taxon>Eukaryota</taxon>
        <taxon>Viridiplantae</taxon>
        <taxon>Streptophyta</taxon>
        <taxon>Embryophyta</taxon>
        <taxon>Tracheophyta</taxon>
        <taxon>Spermatophyta</taxon>
        <taxon>Magnoliopsida</taxon>
        <taxon>Liliopsida</taxon>
        <taxon>Poales</taxon>
        <taxon>Poaceae</taxon>
        <taxon>BOP clade</taxon>
        <taxon>Oryzoideae</taxon>
        <taxon>Oryzeae</taxon>
        <taxon>Oryzinae</taxon>
        <taxon>Oryza</taxon>
        <taxon>Oryza sativa</taxon>
    </lineage>
</organism>
<evidence type="ECO:0000313" key="2">
    <source>
        <dbReference type="EMBL" id="BAD81399.1"/>
    </source>
</evidence>
<feature type="compositionally biased region" description="Basic and acidic residues" evidence="1">
    <location>
        <begin position="33"/>
        <end position="94"/>
    </location>
</feature>
<feature type="region of interest" description="Disordered" evidence="1">
    <location>
        <begin position="1"/>
        <end position="277"/>
    </location>
</feature>
<feature type="compositionally biased region" description="Gly residues" evidence="1">
    <location>
        <begin position="118"/>
        <end position="131"/>
    </location>
</feature>
<feature type="compositionally biased region" description="Basic and acidic residues" evidence="1">
    <location>
        <begin position="265"/>
        <end position="277"/>
    </location>
</feature>
<feature type="compositionally biased region" description="Gly residues" evidence="1">
    <location>
        <begin position="187"/>
        <end position="198"/>
    </location>
</feature>
<feature type="compositionally biased region" description="Basic and acidic residues" evidence="1">
    <location>
        <begin position="201"/>
        <end position="224"/>
    </location>
</feature>
<gene>
    <name evidence="2" type="primary">P0462H08.25</name>
</gene>
<feature type="compositionally biased region" description="Basic and acidic residues" evidence="1">
    <location>
        <begin position="174"/>
        <end position="186"/>
    </location>
</feature>